<dbReference type="Proteomes" id="UP000887565">
    <property type="component" value="Unplaced"/>
</dbReference>
<dbReference type="AlphaFoldDB" id="A0A915JCC2"/>
<evidence type="ECO:0000313" key="2">
    <source>
        <dbReference type="WBParaSite" id="nRc.2.0.1.t24153-RA"/>
    </source>
</evidence>
<proteinExistence type="predicted"/>
<name>A0A915JCC2_ROMCU</name>
<dbReference type="WBParaSite" id="nRc.2.0.1.t24153-RA">
    <property type="protein sequence ID" value="nRc.2.0.1.t24153-RA"/>
    <property type="gene ID" value="nRc.2.0.1.g24153"/>
</dbReference>
<evidence type="ECO:0000313" key="1">
    <source>
        <dbReference type="Proteomes" id="UP000887565"/>
    </source>
</evidence>
<accession>A0A915JCC2</accession>
<organism evidence="1 2">
    <name type="scientific">Romanomermis culicivorax</name>
    <name type="common">Nematode worm</name>
    <dbReference type="NCBI Taxonomy" id="13658"/>
    <lineage>
        <taxon>Eukaryota</taxon>
        <taxon>Metazoa</taxon>
        <taxon>Ecdysozoa</taxon>
        <taxon>Nematoda</taxon>
        <taxon>Enoplea</taxon>
        <taxon>Dorylaimia</taxon>
        <taxon>Mermithida</taxon>
        <taxon>Mermithoidea</taxon>
        <taxon>Mermithidae</taxon>
        <taxon>Romanomermis</taxon>
    </lineage>
</organism>
<reference evidence="2" key="1">
    <citation type="submission" date="2022-11" db="UniProtKB">
        <authorList>
            <consortium name="WormBaseParasite"/>
        </authorList>
    </citation>
    <scope>IDENTIFICATION</scope>
</reference>
<protein>
    <submittedName>
        <fullName evidence="2">Uncharacterized protein</fullName>
    </submittedName>
</protein>
<sequence length="105" mass="11699">MLITDGIGNKVEPIKEIKIMVLEKHYFTVAELFDELNAKTGSAIAATDIEFMFSYDEHGRGLVNLKIKSDTSLHKINMSSCLTELLGFRATNTAADETADDFLNR</sequence>
<keyword evidence="1" id="KW-1185">Reference proteome</keyword>